<feature type="compositionally biased region" description="Polar residues" evidence="2">
    <location>
        <begin position="253"/>
        <end position="269"/>
    </location>
</feature>
<dbReference type="AlphaFoldDB" id="A0A8J2NL05"/>
<dbReference type="InterPro" id="IPR001584">
    <property type="entry name" value="Integrase_cat-core"/>
</dbReference>
<accession>A0A8J2NL05</accession>
<dbReference type="InterPro" id="IPR057670">
    <property type="entry name" value="SH3_retrovirus"/>
</dbReference>
<organism evidence="5 6">
    <name type="scientific">Allacma fusca</name>
    <dbReference type="NCBI Taxonomy" id="39272"/>
    <lineage>
        <taxon>Eukaryota</taxon>
        <taxon>Metazoa</taxon>
        <taxon>Ecdysozoa</taxon>
        <taxon>Arthropoda</taxon>
        <taxon>Hexapoda</taxon>
        <taxon>Collembola</taxon>
        <taxon>Symphypleona</taxon>
        <taxon>Sminthuridae</taxon>
        <taxon>Allacma</taxon>
    </lineage>
</organism>
<dbReference type="Pfam" id="PF25597">
    <property type="entry name" value="SH3_retrovirus"/>
    <property type="match status" value="1"/>
</dbReference>
<protein>
    <recommendedName>
        <fullName evidence="4">Integrase catalytic domain-containing protein</fullName>
    </recommendedName>
</protein>
<comment type="caution">
    <text evidence="5">The sequence shown here is derived from an EMBL/GenBank/DDBJ whole genome shotgun (WGS) entry which is preliminary data.</text>
</comment>
<evidence type="ECO:0000313" key="6">
    <source>
        <dbReference type="Proteomes" id="UP000708208"/>
    </source>
</evidence>
<dbReference type="EMBL" id="CAJVCH010001475">
    <property type="protein sequence ID" value="CAG7639035.1"/>
    <property type="molecule type" value="Genomic_DNA"/>
</dbReference>
<evidence type="ECO:0000256" key="3">
    <source>
        <dbReference type="SAM" id="Phobius"/>
    </source>
</evidence>
<keyword evidence="6" id="KW-1185">Reference proteome</keyword>
<evidence type="ECO:0000256" key="2">
    <source>
        <dbReference type="SAM" id="MobiDB-lite"/>
    </source>
</evidence>
<dbReference type="OrthoDB" id="413361at2759"/>
<keyword evidence="3" id="KW-1133">Transmembrane helix</keyword>
<feature type="region of interest" description="Disordered" evidence="2">
    <location>
        <begin position="232"/>
        <end position="272"/>
    </location>
</feature>
<dbReference type="PROSITE" id="PS50994">
    <property type="entry name" value="INTEGRASE"/>
    <property type="match status" value="1"/>
</dbReference>
<feature type="coiled-coil region" evidence="1">
    <location>
        <begin position="638"/>
        <end position="672"/>
    </location>
</feature>
<feature type="transmembrane region" description="Helical" evidence="3">
    <location>
        <begin position="907"/>
        <end position="929"/>
    </location>
</feature>
<reference evidence="5" key="1">
    <citation type="submission" date="2021-06" db="EMBL/GenBank/DDBJ databases">
        <authorList>
            <person name="Hodson N. C."/>
            <person name="Mongue J. A."/>
            <person name="Jaron S. K."/>
        </authorList>
    </citation>
    <scope>NUCLEOTIDE SEQUENCE</scope>
</reference>
<sequence length="963" mass="108126">MYDTSVPYCPETNGKIEREICTIKDCARTILISANLPTKLWAEAVGTTVYLHNRLLDKHSPTITAHEAVIGRKPSLAHVRAFGCQAYSHVPRQLRKTWDPKGIKCIMVGYSGDNRKYRLYDPVTNKIHEDRNATFLESNPEHISVVTEMEETPNDTQEVVLPTPWSIPIPEEAPVAPQSSDPAVIQRVQPLPGPSHVECSPRRIVHADPNLSNTSDLLFSDSDDENVTFHQAQDNSELTETNKLVQPPPTPVPNKSSTAAPQQPQASRSSRPDISFAVSRLAQFMNSYNESHWNAAKGILRYLKGTADMGITYHCSGDMELTAYTDSDYAGDKVTRKSTSGFVVMLNSSIITWSSQKQPCVSLSSTEAEYIALTSGAREIVWLRSFLEEMGYPQKGPTSILVDNQSAIRLTKNPEMHARTKHIDVRFHYVRELEANQLVHVEYVPTEDQLADSLTKPLLKGKLQHKRNRLGINNEDYNNYNKFCKNTIGPLKPSVIISLIALFIIADSATSHSPPVLWRKSHYPVTTGHAHVMLSIQLINPCDLMMVNNFHPGVASQAALKCEQLRKCKESFTTELSKICPKQYLGQLVKRFIDPISISIYIAIFASVVGVTALGVGTTALSEVHSVASHSTEQDKLINELENKVQKNHEAIRNLTIRFNSAMEDLQAQQRDYAEFKGKYVNSTFAITARLMMSRTIMQQSARQWKMGRVDPAFLDFFNVSLPCGDRCPIDLARSQKCSSTRTGDKILVEFAVQEISQDLILVEADPSSTRMHGNRNLPNGTNHFKIKHCHQPFQGDELEFLQVKPYNDVYHIYCPGSNLTIAGIQRPCPIDEVITIPMQTNFSINDMVFNSRQIKIEHHESLDPIFTTKANWIFQSNLNWTALELEVSATDDWHPDYIVPLNSSPWFWSTGFVSIIIIALVGVIIYLCHKRKQENLSPNTISVIALPSNHNLQMLPMSVDSA</sequence>
<dbReference type="Proteomes" id="UP000708208">
    <property type="component" value="Unassembled WGS sequence"/>
</dbReference>
<gene>
    <name evidence="5" type="ORF">AFUS01_LOCUS349</name>
</gene>
<keyword evidence="1" id="KW-0175">Coiled coil</keyword>
<keyword evidence="3" id="KW-0812">Transmembrane</keyword>
<evidence type="ECO:0000259" key="4">
    <source>
        <dbReference type="PROSITE" id="PS50994"/>
    </source>
</evidence>
<dbReference type="GO" id="GO:0015074">
    <property type="term" value="P:DNA integration"/>
    <property type="evidence" value="ECO:0007669"/>
    <property type="project" value="InterPro"/>
</dbReference>
<evidence type="ECO:0000313" key="5">
    <source>
        <dbReference type="EMBL" id="CAG7639035.1"/>
    </source>
</evidence>
<dbReference type="PANTHER" id="PTHR11439">
    <property type="entry name" value="GAG-POL-RELATED RETROTRANSPOSON"/>
    <property type="match status" value="1"/>
</dbReference>
<evidence type="ECO:0000256" key="1">
    <source>
        <dbReference type="SAM" id="Coils"/>
    </source>
</evidence>
<name>A0A8J2NL05_9HEXA</name>
<feature type="compositionally biased region" description="Polar residues" evidence="2">
    <location>
        <begin position="232"/>
        <end position="244"/>
    </location>
</feature>
<feature type="domain" description="Integrase catalytic" evidence="4">
    <location>
        <begin position="1"/>
        <end position="74"/>
    </location>
</feature>
<dbReference type="PANTHER" id="PTHR11439:SF483">
    <property type="entry name" value="PEPTIDE SYNTHASE GLIP-LIKE, PUTATIVE (AFU_ORTHOLOGUE AFUA_3G12920)-RELATED"/>
    <property type="match status" value="1"/>
</dbReference>
<proteinExistence type="predicted"/>
<dbReference type="CDD" id="cd09272">
    <property type="entry name" value="RNase_HI_RT_Ty1"/>
    <property type="match status" value="1"/>
</dbReference>
<keyword evidence="3" id="KW-0472">Membrane</keyword>